<gene>
    <name evidence="1" type="ORF">WJL_0831</name>
</gene>
<reference evidence="1 2" key="1">
    <citation type="submission" date="2015-10" db="EMBL/GenBank/DDBJ databases">
        <title>Resequencing of Lactobacillus plantarum WJL strain genome.</title>
        <authorList>
            <person name="Martino M.E."/>
        </authorList>
    </citation>
    <scope>NUCLEOTIDE SEQUENCE [LARGE SCALE GENOMIC DNA]</scope>
    <source>
        <strain evidence="1 2">WJL</strain>
    </source>
</reference>
<name>A0A837PCY5_LACPN</name>
<organism evidence="1 2">
    <name type="scientific">Lactiplantibacillus plantarum WJL</name>
    <dbReference type="NCBI Taxonomy" id="1350466"/>
    <lineage>
        <taxon>Bacteria</taxon>
        <taxon>Bacillati</taxon>
        <taxon>Bacillota</taxon>
        <taxon>Bacilli</taxon>
        <taxon>Lactobacillales</taxon>
        <taxon>Lactobacillaceae</taxon>
        <taxon>Lactiplantibacillus</taxon>
    </lineage>
</organism>
<sequence length="41" mass="4705">MKLVLSYQLLKQKLKLDELLSKPTVSFLFFSTCSSYSGFRG</sequence>
<evidence type="ECO:0000313" key="1">
    <source>
        <dbReference type="EMBL" id="KPN43758.1"/>
    </source>
</evidence>
<accession>A0A837PCY5</accession>
<comment type="caution">
    <text evidence="1">The sequence shown here is derived from an EMBL/GenBank/DDBJ whole genome shotgun (WGS) entry which is preliminary data.</text>
</comment>
<dbReference type="AlphaFoldDB" id="A0A837PCY5"/>
<dbReference type="EMBL" id="LKLZ01000003">
    <property type="protein sequence ID" value="KPN43758.1"/>
    <property type="molecule type" value="Genomic_DNA"/>
</dbReference>
<protein>
    <submittedName>
        <fullName evidence="1">Uncharacterized protein</fullName>
    </submittedName>
</protein>
<dbReference type="Proteomes" id="UP000050511">
    <property type="component" value="Unassembled WGS sequence"/>
</dbReference>
<proteinExistence type="predicted"/>
<evidence type="ECO:0000313" key="2">
    <source>
        <dbReference type="Proteomes" id="UP000050511"/>
    </source>
</evidence>